<dbReference type="AlphaFoldDB" id="A0A1H4QGI0"/>
<evidence type="ECO:0000313" key="1">
    <source>
        <dbReference type="EMBL" id="SEC18612.1"/>
    </source>
</evidence>
<dbReference type="EMBL" id="FNSD01000001">
    <property type="protein sequence ID" value="SEC18612.1"/>
    <property type="molecule type" value="Genomic_DNA"/>
</dbReference>
<evidence type="ECO:0000313" key="2">
    <source>
        <dbReference type="Proteomes" id="UP000182409"/>
    </source>
</evidence>
<name>A0A1H4QGI0_9BACT</name>
<organism evidence="1 2">
    <name type="scientific">Terriglobus roseus</name>
    <dbReference type="NCBI Taxonomy" id="392734"/>
    <lineage>
        <taxon>Bacteria</taxon>
        <taxon>Pseudomonadati</taxon>
        <taxon>Acidobacteriota</taxon>
        <taxon>Terriglobia</taxon>
        <taxon>Terriglobales</taxon>
        <taxon>Acidobacteriaceae</taxon>
        <taxon>Terriglobus</taxon>
    </lineage>
</organism>
<accession>A0A1H4QGI0</accession>
<proteinExistence type="predicted"/>
<gene>
    <name evidence="1" type="ORF">SAMN05443244_2864</name>
</gene>
<reference evidence="1 2" key="1">
    <citation type="submission" date="2016-10" db="EMBL/GenBank/DDBJ databases">
        <authorList>
            <person name="de Groot N.N."/>
        </authorList>
    </citation>
    <scope>NUCLEOTIDE SEQUENCE [LARGE SCALE GENOMIC DNA]</scope>
    <source>
        <strain evidence="1 2">AB35.6</strain>
    </source>
</reference>
<dbReference type="Proteomes" id="UP000182409">
    <property type="component" value="Unassembled WGS sequence"/>
</dbReference>
<protein>
    <submittedName>
        <fullName evidence="1">Uncharacterized protein</fullName>
    </submittedName>
</protein>
<dbReference type="RefSeq" id="WP_074654648.1">
    <property type="nucleotide sequence ID" value="NZ_FNSD01000001.1"/>
</dbReference>
<sequence>MKTSKLIESCIELIKQMLGDANNELTSGQREALIEGIRDLKKLQKATRLDHEKVRLVVARIAEAAYEVAHAQVIA</sequence>